<feature type="domain" description="BTB" evidence="1">
    <location>
        <begin position="16"/>
        <end position="71"/>
    </location>
</feature>
<dbReference type="EMBL" id="CAFZ01000034">
    <property type="protein sequence ID" value="CCA68488.1"/>
    <property type="molecule type" value="Genomic_DNA"/>
</dbReference>
<gene>
    <name evidence="2" type="ORF">PIIN_02352</name>
</gene>
<evidence type="ECO:0000313" key="2">
    <source>
        <dbReference type="EMBL" id="CCA68488.1"/>
    </source>
</evidence>
<dbReference type="OMA" id="RTERSHW"/>
<dbReference type="CDD" id="cd18186">
    <property type="entry name" value="BTB_POZ_ZBTB_KLHL-like"/>
    <property type="match status" value="1"/>
</dbReference>
<dbReference type="InterPro" id="IPR011333">
    <property type="entry name" value="SKP1/BTB/POZ_sf"/>
</dbReference>
<sequence length="273" mass="31469">MAQNVRDSDEFPAGYGDFALVSSDGVRFYIQRLFLFYVSPVFKDMFGTGEDPSELVLTEDADTLDRLLRFIDPIKDPLPVDSKSIVRLLEAATKYRVSKALRWWENEVLREGSKMEQPIIAFSLATRYNLPNAARKALQLLVTADDSIFTNDHQLDPRLIAYLTRLRTERSHWLRDGLWTLYVAAGKSYTKWDRTEVTATVKWAMDAAGALHRHPCWRILDNYLDKEPNWGLRGDIPEPDYERLQRDALELEASLPELPEWTNNLNQSKFGGI</sequence>
<dbReference type="AlphaFoldDB" id="G4TAZ5"/>
<dbReference type="eggNOG" id="ENOG502RC8W">
    <property type="taxonomic scope" value="Eukaryota"/>
</dbReference>
<dbReference type="PROSITE" id="PS50097">
    <property type="entry name" value="BTB"/>
    <property type="match status" value="1"/>
</dbReference>
<evidence type="ECO:0000313" key="3">
    <source>
        <dbReference type="Proteomes" id="UP000007148"/>
    </source>
</evidence>
<dbReference type="Pfam" id="PF00651">
    <property type="entry name" value="BTB"/>
    <property type="match status" value="1"/>
</dbReference>
<keyword evidence="3" id="KW-1185">Reference proteome</keyword>
<dbReference type="SUPFAM" id="SSF54695">
    <property type="entry name" value="POZ domain"/>
    <property type="match status" value="1"/>
</dbReference>
<dbReference type="InterPro" id="IPR000210">
    <property type="entry name" value="BTB/POZ_dom"/>
</dbReference>
<dbReference type="InParanoid" id="G4TAZ5"/>
<dbReference type="Proteomes" id="UP000007148">
    <property type="component" value="Unassembled WGS sequence"/>
</dbReference>
<reference evidence="2 3" key="1">
    <citation type="journal article" date="2011" name="PLoS Pathog.">
        <title>Endophytic Life Strategies Decoded by Genome and Transcriptome Analyses of the Mutualistic Root Symbiont Piriformospora indica.</title>
        <authorList>
            <person name="Zuccaro A."/>
            <person name="Lahrmann U."/>
            <person name="Guldener U."/>
            <person name="Langen G."/>
            <person name="Pfiffi S."/>
            <person name="Biedenkopf D."/>
            <person name="Wong P."/>
            <person name="Samans B."/>
            <person name="Grimm C."/>
            <person name="Basiewicz M."/>
            <person name="Murat C."/>
            <person name="Martin F."/>
            <person name="Kogel K.H."/>
        </authorList>
    </citation>
    <scope>NUCLEOTIDE SEQUENCE [LARGE SCALE GENOMIC DNA]</scope>
    <source>
        <strain evidence="2 3">DSM 11827</strain>
    </source>
</reference>
<evidence type="ECO:0000259" key="1">
    <source>
        <dbReference type="PROSITE" id="PS50097"/>
    </source>
</evidence>
<accession>G4TAZ5</accession>
<dbReference type="HOGENOM" id="CLU_079122_0_0_1"/>
<protein>
    <recommendedName>
        <fullName evidence="1">BTB domain-containing protein</fullName>
    </recommendedName>
</protein>
<name>G4TAZ5_SERID</name>
<comment type="caution">
    <text evidence="2">The sequence shown here is derived from an EMBL/GenBank/DDBJ whole genome shotgun (WGS) entry which is preliminary data.</text>
</comment>
<dbReference type="OrthoDB" id="3357985at2759"/>
<organism evidence="2 3">
    <name type="scientific">Serendipita indica (strain DSM 11827)</name>
    <name type="common">Root endophyte fungus</name>
    <name type="synonym">Piriformospora indica</name>
    <dbReference type="NCBI Taxonomy" id="1109443"/>
    <lineage>
        <taxon>Eukaryota</taxon>
        <taxon>Fungi</taxon>
        <taxon>Dikarya</taxon>
        <taxon>Basidiomycota</taxon>
        <taxon>Agaricomycotina</taxon>
        <taxon>Agaricomycetes</taxon>
        <taxon>Sebacinales</taxon>
        <taxon>Serendipitaceae</taxon>
        <taxon>Serendipita</taxon>
    </lineage>
</organism>
<proteinExistence type="predicted"/>
<dbReference type="Gene3D" id="3.30.710.10">
    <property type="entry name" value="Potassium Channel Kv1.1, Chain A"/>
    <property type="match status" value="1"/>
</dbReference>